<dbReference type="PANTHER" id="PTHR35936">
    <property type="entry name" value="MEMBRANE-BOUND LYTIC MUREIN TRANSGLYCOSYLASE F"/>
    <property type="match status" value="1"/>
</dbReference>
<dbReference type="Gene3D" id="3.40.190.10">
    <property type="entry name" value="Periplasmic binding protein-like II"/>
    <property type="match status" value="2"/>
</dbReference>
<gene>
    <name evidence="4" type="ORF">I5803_06250</name>
</gene>
<evidence type="ECO:0000256" key="2">
    <source>
        <dbReference type="SAM" id="SignalP"/>
    </source>
</evidence>
<name>A0A931H2Z8_9BURK</name>
<reference evidence="4" key="1">
    <citation type="submission" date="2020-11" db="EMBL/GenBank/DDBJ databases">
        <title>Bacterial whole genome sequence for Caenimonas sp. DR4.4.</title>
        <authorList>
            <person name="Le V."/>
            <person name="Ko S.-R."/>
            <person name="Ahn C.-Y."/>
            <person name="Oh H.-M."/>
        </authorList>
    </citation>
    <scope>NUCLEOTIDE SEQUENCE</scope>
    <source>
        <strain evidence="4">DR4.4</strain>
    </source>
</reference>
<keyword evidence="5" id="KW-1185">Reference proteome</keyword>
<dbReference type="Proteomes" id="UP000651050">
    <property type="component" value="Unassembled WGS sequence"/>
</dbReference>
<feature type="signal peptide" evidence="2">
    <location>
        <begin position="1"/>
        <end position="19"/>
    </location>
</feature>
<comment type="caution">
    <text evidence="4">The sequence shown here is derived from an EMBL/GenBank/DDBJ whole genome shotgun (WGS) entry which is preliminary data.</text>
</comment>
<sequence>MRRLLAAACMAALASGAAAGELPATLRVCADPDNLPYSHANGSGFENRIAQLVADDLKLPLEYEWLPDRRGFVRKTLGARLCDVIMGVPAGFERAMTTRPYYRSSYVVVDHAGGAPIASFDDPRLARMRLGVQLIGNDLAASPPGQALARHGQTDNVRGFAVPGEEPAAARIVHAIESGELDGAIVWGPQAGFFAAHSRVPLRVHAIAAPAGPGSQPFAYDIAMGVRRGDRELQAALDGVIERRQADIARILADYAVPQVAGAAR</sequence>
<proteinExistence type="predicted"/>
<dbReference type="SMART" id="SM00062">
    <property type="entry name" value="PBPb"/>
    <property type="match status" value="1"/>
</dbReference>
<accession>A0A931H2Z8</accession>
<dbReference type="AlphaFoldDB" id="A0A931H2Z8"/>
<evidence type="ECO:0000259" key="3">
    <source>
        <dbReference type="SMART" id="SM00062"/>
    </source>
</evidence>
<dbReference type="PANTHER" id="PTHR35936:SF17">
    <property type="entry name" value="ARGININE-BINDING EXTRACELLULAR PROTEIN ARTP"/>
    <property type="match status" value="1"/>
</dbReference>
<feature type="chain" id="PRO_5036836866" evidence="2">
    <location>
        <begin position="20"/>
        <end position="265"/>
    </location>
</feature>
<organism evidence="4 5">
    <name type="scientific">Caenimonas aquaedulcis</name>
    <dbReference type="NCBI Taxonomy" id="2793270"/>
    <lineage>
        <taxon>Bacteria</taxon>
        <taxon>Pseudomonadati</taxon>
        <taxon>Pseudomonadota</taxon>
        <taxon>Betaproteobacteria</taxon>
        <taxon>Burkholderiales</taxon>
        <taxon>Comamonadaceae</taxon>
        <taxon>Caenimonas</taxon>
    </lineage>
</organism>
<feature type="domain" description="Solute-binding protein family 3/N-terminal" evidence="3">
    <location>
        <begin position="25"/>
        <end position="254"/>
    </location>
</feature>
<dbReference type="NCBIfam" id="TIGR03871">
    <property type="entry name" value="ABC_peri_MoxJ_2"/>
    <property type="match status" value="1"/>
</dbReference>
<dbReference type="EMBL" id="JADWYS010000001">
    <property type="protein sequence ID" value="MBG9387611.1"/>
    <property type="molecule type" value="Genomic_DNA"/>
</dbReference>
<keyword evidence="1 2" id="KW-0732">Signal</keyword>
<evidence type="ECO:0000313" key="4">
    <source>
        <dbReference type="EMBL" id="MBG9387611.1"/>
    </source>
</evidence>
<dbReference type="InterPro" id="IPR022448">
    <property type="entry name" value="Quinoprotein_dehydrogenase"/>
</dbReference>
<evidence type="ECO:0000313" key="5">
    <source>
        <dbReference type="Proteomes" id="UP000651050"/>
    </source>
</evidence>
<dbReference type="SUPFAM" id="SSF53850">
    <property type="entry name" value="Periplasmic binding protein-like II"/>
    <property type="match status" value="1"/>
</dbReference>
<protein>
    <submittedName>
        <fullName evidence="4">Quinoprotein dehydrogenase-associated putative ABC transporter substrate-binding protein</fullName>
    </submittedName>
</protein>
<evidence type="ECO:0000256" key="1">
    <source>
        <dbReference type="ARBA" id="ARBA00022729"/>
    </source>
</evidence>
<dbReference type="InterPro" id="IPR001638">
    <property type="entry name" value="Solute-binding_3/MltF_N"/>
</dbReference>
<dbReference type="Pfam" id="PF00497">
    <property type="entry name" value="SBP_bac_3"/>
    <property type="match status" value="1"/>
</dbReference>